<dbReference type="AlphaFoldDB" id="A0AAJ3NQH7"/>
<evidence type="ECO:0000313" key="1">
    <source>
        <dbReference type="EMBL" id="ORW70667.1"/>
    </source>
</evidence>
<gene>
    <name evidence="1" type="ORF">AWC23_16440</name>
</gene>
<evidence type="ECO:0000313" key="2">
    <source>
        <dbReference type="Proteomes" id="UP000193387"/>
    </source>
</evidence>
<name>A0AAJ3NQH7_9MYCO</name>
<accession>A0AAJ3NQH7</accession>
<reference evidence="1 2" key="1">
    <citation type="submission" date="2016-01" db="EMBL/GenBank/DDBJ databases">
        <title>The new phylogeny of the genus Mycobacterium.</title>
        <authorList>
            <person name="Tarcisio F."/>
            <person name="Conor M."/>
            <person name="Antonella G."/>
            <person name="Elisabetta G."/>
            <person name="Giulia F.S."/>
            <person name="Sara T."/>
            <person name="Anna F."/>
            <person name="Clotilde B."/>
            <person name="Roberto B."/>
            <person name="Veronica D.S."/>
            <person name="Fabio R."/>
            <person name="Monica P."/>
            <person name="Olivier J."/>
            <person name="Enrico T."/>
            <person name="Nicola S."/>
        </authorList>
    </citation>
    <scope>NUCLEOTIDE SEQUENCE [LARGE SCALE GENOMIC DNA]</scope>
    <source>
        <strain evidence="1 2">DSM 44616</strain>
    </source>
</reference>
<dbReference type="EMBL" id="LQPR01000038">
    <property type="protein sequence ID" value="ORW70667.1"/>
    <property type="molecule type" value="Genomic_DNA"/>
</dbReference>
<comment type="caution">
    <text evidence="1">The sequence shown here is derived from an EMBL/GenBank/DDBJ whole genome shotgun (WGS) entry which is preliminary data.</text>
</comment>
<keyword evidence="2" id="KW-1185">Reference proteome</keyword>
<protein>
    <submittedName>
        <fullName evidence="1">Uncharacterized protein</fullName>
    </submittedName>
</protein>
<organism evidence="1 2">
    <name type="scientific">Mycobacterium saskatchewanense</name>
    <dbReference type="NCBI Taxonomy" id="220927"/>
    <lineage>
        <taxon>Bacteria</taxon>
        <taxon>Bacillati</taxon>
        <taxon>Actinomycetota</taxon>
        <taxon>Actinomycetes</taxon>
        <taxon>Mycobacteriales</taxon>
        <taxon>Mycobacteriaceae</taxon>
        <taxon>Mycobacterium</taxon>
        <taxon>Mycobacterium simiae complex</taxon>
    </lineage>
</organism>
<dbReference type="RefSeq" id="WP_085256454.1">
    <property type="nucleotide sequence ID" value="NZ_AP022573.1"/>
</dbReference>
<sequence>MDESDAELDERRVDAEAAERWLNQLEDLDPDDPSLRAYDVEAISRAAKELEDAVSSALARGVPARVIRLTTDLLEDQLSVLLRTGDTISAAELSGQLGLRDEGGK</sequence>
<dbReference type="Proteomes" id="UP000193387">
    <property type="component" value="Unassembled WGS sequence"/>
</dbReference>
<proteinExistence type="predicted"/>